<name>A0A3B1D456_9ZZZZ</name>
<evidence type="ECO:0000256" key="4">
    <source>
        <dbReference type="ARBA" id="ARBA00022723"/>
    </source>
</evidence>
<dbReference type="FunFam" id="1.10.760.10:FF:000019">
    <property type="entry name" value="Di-heme cytochrome C peroxidase"/>
    <property type="match status" value="1"/>
</dbReference>
<keyword evidence="7" id="KW-0249">Electron transport</keyword>
<organism evidence="12">
    <name type="scientific">hydrothermal vent metagenome</name>
    <dbReference type="NCBI Taxonomy" id="652676"/>
    <lineage>
        <taxon>unclassified sequences</taxon>
        <taxon>metagenomes</taxon>
        <taxon>ecological metagenomes</taxon>
    </lineage>
</organism>
<accession>A0A3B1D456</accession>
<dbReference type="PIRSF" id="PIRSF000294">
    <property type="entry name" value="Cytochrome-c_peroxidase"/>
    <property type="match status" value="1"/>
</dbReference>
<keyword evidence="10" id="KW-1133">Transmembrane helix</keyword>
<keyword evidence="4" id="KW-0479">Metal-binding</keyword>
<dbReference type="EMBL" id="UOGF01000069">
    <property type="protein sequence ID" value="VAX30954.1"/>
    <property type="molecule type" value="Genomic_DNA"/>
</dbReference>
<evidence type="ECO:0000313" key="12">
    <source>
        <dbReference type="EMBL" id="VAX30954.1"/>
    </source>
</evidence>
<dbReference type="InterPro" id="IPR009056">
    <property type="entry name" value="Cyt_c-like_dom"/>
</dbReference>
<keyword evidence="2" id="KW-0813">Transport</keyword>
<dbReference type="InterPro" id="IPR051395">
    <property type="entry name" value="Cytochrome_c_Peroxidase/MauG"/>
</dbReference>
<dbReference type="SUPFAM" id="SSF46626">
    <property type="entry name" value="Cytochrome c"/>
    <property type="match status" value="2"/>
</dbReference>
<sequence>MGRYVNESVNQNDQRHHSFWIFTIFLLFLFIPFSILTLEQAEAIDSGQPEIPLGLKSSAFHIPADNPMTSEKVALGRFLFFDKRLSKDNRIACATCHIPALAFTDGQPVSTGINRQQGGRSAPTALNRAFTKGQFWDGRAATLEAQSVGPLSNPIEHGFTNNAAIVAKLNRIQGYQELFTDVFGKKITVDTVGQAIATFQRTLLSGNSPLDRFEHGKDTNAISDTAKRGLKLFRGKARCGICHSGFNFSDENFHNLGVGWGHESVDVGRYNVTKKQTDIGSFKTPTLREIEHTAPYMHDGSLATLGDVIAFYNNGGINNPFLSPFILPLKLTDTEKKELLAFLKMLSGEGWQHIKAPERFPQ</sequence>
<evidence type="ECO:0000256" key="8">
    <source>
        <dbReference type="ARBA" id="ARBA00023002"/>
    </source>
</evidence>
<keyword evidence="10" id="KW-0812">Transmembrane</keyword>
<keyword evidence="6" id="KW-0574">Periplasm</keyword>
<dbReference type="InterPro" id="IPR026259">
    <property type="entry name" value="MauG/Cytc_peroxidase"/>
</dbReference>
<dbReference type="InterPro" id="IPR036909">
    <property type="entry name" value="Cyt_c-like_dom_sf"/>
</dbReference>
<evidence type="ECO:0000256" key="6">
    <source>
        <dbReference type="ARBA" id="ARBA00022764"/>
    </source>
</evidence>
<gene>
    <name evidence="12" type="ORF">MNBD_NITROSPIRAE01-24</name>
</gene>
<dbReference type="Pfam" id="PF03150">
    <property type="entry name" value="CCP_MauG"/>
    <property type="match status" value="1"/>
</dbReference>
<evidence type="ECO:0000256" key="10">
    <source>
        <dbReference type="SAM" id="Phobius"/>
    </source>
</evidence>
<feature type="transmembrane region" description="Helical" evidence="10">
    <location>
        <begin position="20"/>
        <end position="38"/>
    </location>
</feature>
<keyword evidence="8 12" id="KW-0560">Oxidoreductase</keyword>
<keyword evidence="5" id="KW-0732">Signal</keyword>
<keyword evidence="3" id="KW-0349">Heme</keyword>
<proteinExistence type="predicted"/>
<evidence type="ECO:0000256" key="9">
    <source>
        <dbReference type="ARBA" id="ARBA00023004"/>
    </source>
</evidence>
<dbReference type="GO" id="GO:0020037">
    <property type="term" value="F:heme binding"/>
    <property type="evidence" value="ECO:0007669"/>
    <property type="project" value="InterPro"/>
</dbReference>
<evidence type="ECO:0000259" key="11">
    <source>
        <dbReference type="PROSITE" id="PS51007"/>
    </source>
</evidence>
<evidence type="ECO:0000256" key="1">
    <source>
        <dbReference type="ARBA" id="ARBA00004418"/>
    </source>
</evidence>
<keyword evidence="9" id="KW-0408">Iron</keyword>
<evidence type="ECO:0000256" key="5">
    <source>
        <dbReference type="ARBA" id="ARBA00022729"/>
    </source>
</evidence>
<reference evidence="12" key="1">
    <citation type="submission" date="2018-06" db="EMBL/GenBank/DDBJ databases">
        <authorList>
            <person name="Zhirakovskaya E."/>
        </authorList>
    </citation>
    <scope>NUCLEOTIDE SEQUENCE</scope>
</reference>
<dbReference type="Gene3D" id="1.10.760.10">
    <property type="entry name" value="Cytochrome c-like domain"/>
    <property type="match status" value="2"/>
</dbReference>
<dbReference type="InterPro" id="IPR004852">
    <property type="entry name" value="Di-haem_cyt_c_peroxidsae"/>
</dbReference>
<keyword evidence="12" id="KW-0575">Peroxidase</keyword>
<dbReference type="GO" id="GO:0042597">
    <property type="term" value="C:periplasmic space"/>
    <property type="evidence" value="ECO:0007669"/>
    <property type="project" value="UniProtKB-SubCell"/>
</dbReference>
<evidence type="ECO:0000256" key="2">
    <source>
        <dbReference type="ARBA" id="ARBA00022448"/>
    </source>
</evidence>
<dbReference type="GO" id="GO:0046872">
    <property type="term" value="F:metal ion binding"/>
    <property type="evidence" value="ECO:0007669"/>
    <property type="project" value="UniProtKB-KW"/>
</dbReference>
<evidence type="ECO:0000256" key="7">
    <source>
        <dbReference type="ARBA" id="ARBA00022982"/>
    </source>
</evidence>
<evidence type="ECO:0000256" key="3">
    <source>
        <dbReference type="ARBA" id="ARBA00022617"/>
    </source>
</evidence>
<dbReference type="PANTHER" id="PTHR30600">
    <property type="entry name" value="CYTOCHROME C PEROXIDASE-RELATED"/>
    <property type="match status" value="1"/>
</dbReference>
<dbReference type="AlphaFoldDB" id="A0A3B1D456"/>
<keyword evidence="10" id="KW-0472">Membrane</keyword>
<dbReference type="PROSITE" id="PS51007">
    <property type="entry name" value="CYTC"/>
    <property type="match status" value="1"/>
</dbReference>
<dbReference type="GO" id="GO:0009055">
    <property type="term" value="F:electron transfer activity"/>
    <property type="evidence" value="ECO:0007669"/>
    <property type="project" value="InterPro"/>
</dbReference>
<protein>
    <submittedName>
        <fullName evidence="12">Cytochrome c551 peroxidase</fullName>
        <ecNumber evidence="12">1.11.1.5</ecNumber>
    </submittedName>
</protein>
<comment type="subcellular location">
    <subcellularLocation>
        <location evidence="1">Periplasm</location>
    </subcellularLocation>
</comment>
<dbReference type="PANTHER" id="PTHR30600:SF10">
    <property type="entry name" value="BLL6722 PROTEIN"/>
    <property type="match status" value="1"/>
</dbReference>
<dbReference type="GO" id="GO:0004130">
    <property type="term" value="F:cytochrome-c peroxidase activity"/>
    <property type="evidence" value="ECO:0007669"/>
    <property type="project" value="UniProtKB-EC"/>
</dbReference>
<dbReference type="EC" id="1.11.1.5" evidence="12"/>
<feature type="domain" description="Cytochrome c" evidence="11">
    <location>
        <begin position="224"/>
        <end position="347"/>
    </location>
</feature>